<keyword evidence="4" id="KW-1185">Reference proteome</keyword>
<protein>
    <recommendedName>
        <fullName evidence="2">Myb/SANT-like DNA-binding domain-containing protein</fullName>
    </recommendedName>
</protein>
<accession>A0ABQ7SAH2</accession>
<feature type="compositionally biased region" description="Low complexity" evidence="1">
    <location>
        <begin position="226"/>
        <end position="238"/>
    </location>
</feature>
<dbReference type="EMBL" id="JAIFTH010000159">
    <property type="protein sequence ID" value="KAG9510381.1"/>
    <property type="molecule type" value="Genomic_DNA"/>
</dbReference>
<evidence type="ECO:0000313" key="3">
    <source>
        <dbReference type="EMBL" id="KAG9510381.1"/>
    </source>
</evidence>
<feature type="compositionally biased region" description="Basic and acidic residues" evidence="1">
    <location>
        <begin position="151"/>
        <end position="180"/>
    </location>
</feature>
<dbReference type="Pfam" id="PF13837">
    <property type="entry name" value="Myb_DNA-bind_4"/>
    <property type="match status" value="1"/>
</dbReference>
<reference evidence="3 4" key="1">
    <citation type="submission" date="2020-10" db="EMBL/GenBank/DDBJ databases">
        <authorList>
            <person name="Klimov P.B."/>
            <person name="Dyachkov S.M."/>
            <person name="Chetverikov P.E."/>
        </authorList>
    </citation>
    <scope>NUCLEOTIDE SEQUENCE [LARGE SCALE GENOMIC DNA]</scope>
    <source>
        <strain evidence="3">BMOC 18-1129-001#AD2665</strain>
        <tissue evidence="3">Entire mites</tissue>
    </source>
</reference>
<proteinExistence type="predicted"/>
<name>A0ABQ7SAH2_9ACAR</name>
<evidence type="ECO:0000259" key="2">
    <source>
        <dbReference type="Pfam" id="PF13837"/>
    </source>
</evidence>
<evidence type="ECO:0000256" key="1">
    <source>
        <dbReference type="SAM" id="MobiDB-lite"/>
    </source>
</evidence>
<feature type="region of interest" description="Disordered" evidence="1">
    <location>
        <begin position="110"/>
        <end position="280"/>
    </location>
</feature>
<feature type="region of interest" description="Disordered" evidence="1">
    <location>
        <begin position="1"/>
        <end position="22"/>
    </location>
</feature>
<feature type="non-terminal residue" evidence="3">
    <location>
        <position position="377"/>
    </location>
</feature>
<feature type="compositionally biased region" description="Low complexity" evidence="1">
    <location>
        <begin position="119"/>
        <end position="128"/>
    </location>
</feature>
<feature type="compositionally biased region" description="Basic and acidic residues" evidence="1">
    <location>
        <begin position="8"/>
        <end position="22"/>
    </location>
</feature>
<feature type="domain" description="Myb/SANT-like DNA-binding" evidence="2">
    <location>
        <begin position="26"/>
        <end position="77"/>
    </location>
</feature>
<dbReference type="InterPro" id="IPR044822">
    <property type="entry name" value="Myb_DNA-bind_4"/>
</dbReference>
<feature type="compositionally biased region" description="Polar residues" evidence="1">
    <location>
        <begin position="242"/>
        <end position="266"/>
    </location>
</feature>
<gene>
    <name evidence="3" type="ORF">GZH46_01082</name>
</gene>
<organism evidence="3 4">
    <name type="scientific">Fragariocoptes setiger</name>
    <dbReference type="NCBI Taxonomy" id="1670756"/>
    <lineage>
        <taxon>Eukaryota</taxon>
        <taxon>Metazoa</taxon>
        <taxon>Ecdysozoa</taxon>
        <taxon>Arthropoda</taxon>
        <taxon>Chelicerata</taxon>
        <taxon>Arachnida</taxon>
        <taxon>Acari</taxon>
        <taxon>Acariformes</taxon>
        <taxon>Trombidiformes</taxon>
        <taxon>Prostigmata</taxon>
        <taxon>Eupodina</taxon>
        <taxon>Eriophyoidea</taxon>
        <taxon>Phytoptidae</taxon>
        <taxon>Fragariocoptes</taxon>
    </lineage>
</organism>
<evidence type="ECO:0000313" key="4">
    <source>
        <dbReference type="Proteomes" id="UP000825002"/>
    </source>
</evidence>
<sequence>MENGIDIQAKESEERTPQRNIERGASWTLDETKILLSLWGHDLVKNALNGTKRTKKTYDKISLKFNRFGYERTPDRIYHAKSREEVDAAVELCGNDSDNNQASVHINESDLESNHQQHSHSPPTTPSTLSTAFESENEINAGNSKPQVDNENGKHSQGRKVEDMKEPDNSRSEEDNDKPSFSEFSSGSLTDCGDNTLDIDQSKKKKQTIKTKGSSTKRARVTKPRAVGAAKAKASDVAAQKDFTSWSAKGNSHIQNTNGTSSNTDKTPNDSREQPGSSQQFYSASVNNFDVTSSALLIDRMFSHLRNESENMREWLSLEKERLAQEIALRQQEAERDARRERIMLENFDKMHDRILNVITDVTKVCTKLLKQQATVE</sequence>
<feature type="compositionally biased region" description="Polar residues" evidence="1">
    <location>
        <begin position="129"/>
        <end position="150"/>
    </location>
</feature>
<dbReference type="Proteomes" id="UP000825002">
    <property type="component" value="Unassembled WGS sequence"/>
</dbReference>
<comment type="caution">
    <text evidence="3">The sequence shown here is derived from an EMBL/GenBank/DDBJ whole genome shotgun (WGS) entry which is preliminary data.</text>
</comment>
<dbReference type="Gene3D" id="1.10.10.60">
    <property type="entry name" value="Homeodomain-like"/>
    <property type="match status" value="1"/>
</dbReference>
<feature type="compositionally biased region" description="Basic residues" evidence="1">
    <location>
        <begin position="203"/>
        <end position="223"/>
    </location>
</feature>